<dbReference type="SUPFAM" id="SSF144020">
    <property type="entry name" value="FdhE-like"/>
    <property type="match status" value="1"/>
</dbReference>
<dbReference type="RefSeq" id="WP_254569749.1">
    <property type="nucleotide sequence ID" value="NZ_CP098502.1"/>
</dbReference>
<gene>
    <name evidence="2" type="ORF">NBH00_16810</name>
</gene>
<name>A0ABY5DQ24_9ACTN</name>
<sequence length="127" mass="13527">MRAQNPFARRRGPSAAPFGPPPATTALVDLERRREQLNARFAELQWDLGGLAYEMAIRDHVRVDLLVERAAALQTVDAELAEVERILRTDQTGASGACPTCASPHSSGAVFCWQCGSALLAPAAAAG</sequence>
<evidence type="ECO:0000313" key="2">
    <source>
        <dbReference type="EMBL" id="UTI63014.1"/>
    </source>
</evidence>
<evidence type="ECO:0000256" key="1">
    <source>
        <dbReference type="SAM" id="MobiDB-lite"/>
    </source>
</evidence>
<accession>A0ABY5DQ24</accession>
<feature type="region of interest" description="Disordered" evidence="1">
    <location>
        <begin position="1"/>
        <end position="24"/>
    </location>
</feature>
<proteinExistence type="predicted"/>
<keyword evidence="3" id="KW-1185">Reference proteome</keyword>
<evidence type="ECO:0008006" key="4">
    <source>
        <dbReference type="Google" id="ProtNLM"/>
    </source>
</evidence>
<protein>
    <recommendedName>
        <fullName evidence="4">Zinc ribbon domain-containing protein</fullName>
    </recommendedName>
</protein>
<dbReference type="EMBL" id="CP098502">
    <property type="protein sequence ID" value="UTI63014.1"/>
    <property type="molecule type" value="Genomic_DNA"/>
</dbReference>
<reference evidence="2 3" key="1">
    <citation type="submission" date="2022-06" db="EMBL/GenBank/DDBJ databases">
        <title>Paraconexibacter antarcticus.</title>
        <authorList>
            <person name="Kim C.S."/>
        </authorList>
    </citation>
    <scope>NUCLEOTIDE SEQUENCE [LARGE SCALE GENOMIC DNA]</scope>
    <source>
        <strain evidence="2 3">02-257</strain>
    </source>
</reference>
<dbReference type="InterPro" id="IPR024064">
    <property type="entry name" value="FdhE-like_sf"/>
</dbReference>
<dbReference type="Proteomes" id="UP001056035">
    <property type="component" value="Chromosome"/>
</dbReference>
<organism evidence="2 3">
    <name type="scientific">Paraconexibacter antarcticus</name>
    <dbReference type="NCBI Taxonomy" id="2949664"/>
    <lineage>
        <taxon>Bacteria</taxon>
        <taxon>Bacillati</taxon>
        <taxon>Actinomycetota</taxon>
        <taxon>Thermoleophilia</taxon>
        <taxon>Solirubrobacterales</taxon>
        <taxon>Paraconexibacteraceae</taxon>
        <taxon>Paraconexibacter</taxon>
    </lineage>
</organism>
<evidence type="ECO:0000313" key="3">
    <source>
        <dbReference type="Proteomes" id="UP001056035"/>
    </source>
</evidence>